<dbReference type="SUPFAM" id="SSF56935">
    <property type="entry name" value="Porins"/>
    <property type="match status" value="1"/>
</dbReference>
<evidence type="ECO:0008006" key="2">
    <source>
        <dbReference type="Google" id="ProtNLM"/>
    </source>
</evidence>
<protein>
    <recommendedName>
        <fullName evidence="2">Outer membrane protein beta-barrel domain-containing protein</fullName>
    </recommendedName>
</protein>
<gene>
    <name evidence="1" type="ORF">SDC9_169900</name>
</gene>
<name>A0A645G6I9_9ZZZZ</name>
<proteinExistence type="predicted"/>
<dbReference type="Gene3D" id="2.40.128.130">
    <property type="entry name" value="Autotransporter beta-domain"/>
    <property type="match status" value="1"/>
</dbReference>
<sequence length="125" mass="13508">MDAELWNVTGNAGYVFRAMGNHLNVIPNIGLSYTQAILDGWWGNDTPDTTTVLPGLNLSYALNNKLSIDGGYSYGFEIDGRETELHLVGLGATYAVTERIGVSAKGYFAEEQGFTGLTAGVAWHF</sequence>
<dbReference type="InterPro" id="IPR036709">
    <property type="entry name" value="Autotransporte_beta_dom_sf"/>
</dbReference>
<dbReference type="EMBL" id="VSSQ01070762">
    <property type="protein sequence ID" value="MPN22517.1"/>
    <property type="molecule type" value="Genomic_DNA"/>
</dbReference>
<dbReference type="AlphaFoldDB" id="A0A645G6I9"/>
<comment type="caution">
    <text evidence="1">The sequence shown here is derived from an EMBL/GenBank/DDBJ whole genome shotgun (WGS) entry which is preliminary data.</text>
</comment>
<organism evidence="1">
    <name type="scientific">bioreactor metagenome</name>
    <dbReference type="NCBI Taxonomy" id="1076179"/>
    <lineage>
        <taxon>unclassified sequences</taxon>
        <taxon>metagenomes</taxon>
        <taxon>ecological metagenomes</taxon>
    </lineage>
</organism>
<evidence type="ECO:0000313" key="1">
    <source>
        <dbReference type="EMBL" id="MPN22517.1"/>
    </source>
</evidence>
<accession>A0A645G6I9</accession>
<reference evidence="1" key="1">
    <citation type="submission" date="2019-08" db="EMBL/GenBank/DDBJ databases">
        <authorList>
            <person name="Kucharzyk K."/>
            <person name="Murdoch R.W."/>
            <person name="Higgins S."/>
            <person name="Loffler F."/>
        </authorList>
    </citation>
    <scope>NUCLEOTIDE SEQUENCE</scope>
</reference>